<dbReference type="EMBL" id="JABFCX010000003">
    <property type="protein sequence ID" value="NNU17109.1"/>
    <property type="molecule type" value="Genomic_DNA"/>
</dbReference>
<comment type="caution">
    <text evidence="7">The sequence shown here is derived from an EMBL/GenBank/DDBJ whole genome shotgun (WGS) entry which is preliminary data.</text>
</comment>
<dbReference type="GO" id="GO:0016020">
    <property type="term" value="C:membrane"/>
    <property type="evidence" value="ECO:0007669"/>
    <property type="project" value="UniProtKB-SubCell"/>
</dbReference>
<gene>
    <name evidence="7" type="ORF">HK107_12330</name>
</gene>
<dbReference type="PRINTS" id="PR00885">
    <property type="entry name" value="BCTERIALGSPH"/>
</dbReference>
<keyword evidence="2" id="KW-0488">Methylation</keyword>
<evidence type="ECO:0000313" key="8">
    <source>
        <dbReference type="Proteomes" id="UP000536835"/>
    </source>
</evidence>
<dbReference type="GO" id="GO:0015628">
    <property type="term" value="P:protein secretion by the type II secretion system"/>
    <property type="evidence" value="ECO:0007669"/>
    <property type="project" value="InterPro"/>
</dbReference>
<keyword evidence="4 6" id="KW-1133">Transmembrane helix</keyword>
<dbReference type="GO" id="GO:0015627">
    <property type="term" value="C:type II protein secretion system complex"/>
    <property type="evidence" value="ECO:0007669"/>
    <property type="project" value="InterPro"/>
</dbReference>
<dbReference type="Proteomes" id="UP000536835">
    <property type="component" value="Unassembled WGS sequence"/>
</dbReference>
<dbReference type="InterPro" id="IPR012902">
    <property type="entry name" value="N_methyl_site"/>
</dbReference>
<evidence type="ECO:0000256" key="2">
    <source>
        <dbReference type="ARBA" id="ARBA00022481"/>
    </source>
</evidence>
<keyword evidence="8" id="KW-1185">Reference proteome</keyword>
<proteinExistence type="predicted"/>
<dbReference type="SUPFAM" id="SSF54523">
    <property type="entry name" value="Pili subunits"/>
    <property type="match status" value="1"/>
</dbReference>
<organism evidence="7 8">
    <name type="scientific">Parvularcula mediterranea</name>
    <dbReference type="NCBI Taxonomy" id="2732508"/>
    <lineage>
        <taxon>Bacteria</taxon>
        <taxon>Pseudomonadati</taxon>
        <taxon>Pseudomonadota</taxon>
        <taxon>Alphaproteobacteria</taxon>
        <taxon>Parvularculales</taxon>
        <taxon>Parvularculaceae</taxon>
        <taxon>Parvularcula</taxon>
    </lineage>
</organism>
<sequence length="174" mass="18560">MPTSAPGRTEAGVTLVELLVVMLIIGMAAGMVLFAIPNEPSALGQISQQLERDVAALRDQAVAESAHYAVDISPEGYGIYRAEEGQWVLLAARAVPSVVGFELTSQEAFALPEHREDILLGLPFTEEDEGAFDPEIHFAPDGSVTPFAVKLGQGRLKTVISVDAFGRIVEVDDA</sequence>
<accession>A0A7Y3W5Y7</accession>
<evidence type="ECO:0000256" key="5">
    <source>
        <dbReference type="ARBA" id="ARBA00023136"/>
    </source>
</evidence>
<name>A0A7Y3W5Y7_9PROT</name>
<protein>
    <submittedName>
        <fullName evidence="7">Prepilin-type N-terminal cleavage/methylation domain-containing protein</fullName>
    </submittedName>
</protein>
<dbReference type="AlphaFoldDB" id="A0A7Y3W5Y7"/>
<comment type="subcellular location">
    <subcellularLocation>
        <location evidence="1">Membrane</location>
        <topology evidence="1">Single-pass membrane protein</topology>
    </subcellularLocation>
</comment>
<keyword evidence="5 6" id="KW-0472">Membrane</keyword>
<feature type="transmembrane region" description="Helical" evidence="6">
    <location>
        <begin position="12"/>
        <end position="36"/>
    </location>
</feature>
<dbReference type="RefSeq" id="WP_173200212.1">
    <property type="nucleotide sequence ID" value="NZ_JABFCX010000003.1"/>
</dbReference>
<keyword evidence="3 6" id="KW-0812">Transmembrane</keyword>
<dbReference type="InterPro" id="IPR045584">
    <property type="entry name" value="Pilin-like"/>
</dbReference>
<dbReference type="PROSITE" id="PS00409">
    <property type="entry name" value="PROKAR_NTER_METHYL"/>
    <property type="match status" value="1"/>
</dbReference>
<dbReference type="NCBIfam" id="TIGR02532">
    <property type="entry name" value="IV_pilin_GFxxxE"/>
    <property type="match status" value="1"/>
</dbReference>
<dbReference type="Gene3D" id="3.55.40.10">
    <property type="entry name" value="minor pseudopilin epsh domain"/>
    <property type="match status" value="1"/>
</dbReference>
<evidence type="ECO:0000313" key="7">
    <source>
        <dbReference type="EMBL" id="NNU17109.1"/>
    </source>
</evidence>
<evidence type="ECO:0000256" key="1">
    <source>
        <dbReference type="ARBA" id="ARBA00004167"/>
    </source>
</evidence>
<evidence type="ECO:0000256" key="4">
    <source>
        <dbReference type="ARBA" id="ARBA00022989"/>
    </source>
</evidence>
<evidence type="ECO:0000256" key="3">
    <source>
        <dbReference type="ARBA" id="ARBA00022692"/>
    </source>
</evidence>
<reference evidence="7 8" key="1">
    <citation type="submission" date="2020-05" db="EMBL/GenBank/DDBJ databases">
        <title>Parvularcula mediterraneae sp. nov., isolated from polypropylene straw from shallow seawater of the seashore of Laganas in Zakynthos island, Greece.</title>
        <authorList>
            <person name="Szabo I."/>
            <person name="Al-Omari J."/>
            <person name="Rado J."/>
            <person name="Szerdahelyi G.S."/>
        </authorList>
    </citation>
    <scope>NUCLEOTIDE SEQUENCE [LARGE SCALE GENOMIC DNA]</scope>
    <source>
        <strain evidence="7 8">ZS-1/3</strain>
    </source>
</reference>
<evidence type="ECO:0000256" key="6">
    <source>
        <dbReference type="SAM" id="Phobius"/>
    </source>
</evidence>
<dbReference type="InterPro" id="IPR002416">
    <property type="entry name" value="T2SS_protein-GspH"/>
</dbReference>
<dbReference type="Pfam" id="PF07963">
    <property type="entry name" value="N_methyl"/>
    <property type="match status" value="1"/>
</dbReference>